<dbReference type="InterPro" id="IPR026983">
    <property type="entry name" value="DHC"/>
</dbReference>
<dbReference type="Gene3D" id="1.10.287.2620">
    <property type="match status" value="1"/>
</dbReference>
<dbReference type="GO" id="GO:0005858">
    <property type="term" value="C:axonemal dynein complex"/>
    <property type="evidence" value="ECO:0007669"/>
    <property type="project" value="TreeGrafter"/>
</dbReference>
<name>A0A1B6BXH8_9HEMI</name>
<keyword evidence="7" id="KW-0067">ATP-binding</keyword>
<dbReference type="GO" id="GO:0005524">
    <property type="term" value="F:ATP binding"/>
    <property type="evidence" value="ECO:0007669"/>
    <property type="project" value="UniProtKB-KW"/>
</dbReference>
<evidence type="ECO:0000313" key="18">
    <source>
        <dbReference type="EMBL" id="JAS05983.1"/>
    </source>
</evidence>
<feature type="region of interest" description="Disordered" evidence="15">
    <location>
        <begin position="993"/>
        <end position="1044"/>
    </location>
</feature>
<gene>
    <name evidence="18" type="ORF">g.25159</name>
</gene>
<feature type="domain" description="Dynein heavy chain linker" evidence="17">
    <location>
        <begin position="1488"/>
        <end position="1888"/>
    </location>
</feature>
<dbReference type="GO" id="GO:0045505">
    <property type="term" value="F:dynein intermediate chain binding"/>
    <property type="evidence" value="ECO:0007669"/>
    <property type="project" value="InterPro"/>
</dbReference>
<feature type="compositionally biased region" description="Basic residues" evidence="15">
    <location>
        <begin position="1012"/>
        <end position="1035"/>
    </location>
</feature>
<dbReference type="GO" id="GO:0007018">
    <property type="term" value="P:microtubule-based movement"/>
    <property type="evidence" value="ECO:0007669"/>
    <property type="project" value="InterPro"/>
</dbReference>
<feature type="compositionally biased region" description="Basic and acidic residues" evidence="15">
    <location>
        <begin position="994"/>
        <end position="1004"/>
    </location>
</feature>
<evidence type="ECO:0000256" key="8">
    <source>
        <dbReference type="ARBA" id="ARBA00023017"/>
    </source>
</evidence>
<dbReference type="EMBL" id="GEDC01031315">
    <property type="protein sequence ID" value="JAS05983.1"/>
    <property type="molecule type" value="Transcribed_RNA"/>
</dbReference>
<keyword evidence="12" id="KW-0206">Cytoskeleton</keyword>
<evidence type="ECO:0000256" key="3">
    <source>
        <dbReference type="ARBA" id="ARBA00022490"/>
    </source>
</evidence>
<accession>A0A1B6BXH8</accession>
<evidence type="ECO:0000256" key="12">
    <source>
        <dbReference type="ARBA" id="ARBA00023212"/>
    </source>
</evidence>
<keyword evidence="6" id="KW-0547">Nucleotide-binding</keyword>
<keyword evidence="9 14" id="KW-0175">Coiled coil</keyword>
<dbReference type="FunFam" id="1.10.287.2620:FF:000001">
    <property type="entry name" value="Cytoplasmic dynein heavy chain 1"/>
    <property type="match status" value="1"/>
</dbReference>
<dbReference type="FunFam" id="1.20.140.100:FF:000001">
    <property type="entry name" value="dynein heavy chain 17, axonemal"/>
    <property type="match status" value="1"/>
</dbReference>
<dbReference type="InterPro" id="IPR013594">
    <property type="entry name" value="Dynein_heavy_tail"/>
</dbReference>
<dbReference type="InterPro" id="IPR013602">
    <property type="entry name" value="Dynein_heavy_linker"/>
</dbReference>
<comment type="similarity">
    <text evidence="2">Belongs to the dynein heavy chain family.</text>
</comment>
<feature type="coiled-coil region" evidence="14">
    <location>
        <begin position="1763"/>
        <end position="1790"/>
    </location>
</feature>
<keyword evidence="10" id="KW-0969">Cilium</keyword>
<dbReference type="GO" id="GO:0005874">
    <property type="term" value="C:microtubule"/>
    <property type="evidence" value="ECO:0007669"/>
    <property type="project" value="UniProtKB-KW"/>
</dbReference>
<evidence type="ECO:0000259" key="17">
    <source>
        <dbReference type="Pfam" id="PF08393"/>
    </source>
</evidence>
<dbReference type="InterPro" id="IPR042228">
    <property type="entry name" value="Dynein_linker_3"/>
</dbReference>
<evidence type="ECO:0000256" key="5">
    <source>
        <dbReference type="ARBA" id="ARBA00022737"/>
    </source>
</evidence>
<evidence type="ECO:0000256" key="7">
    <source>
        <dbReference type="ARBA" id="ARBA00022840"/>
    </source>
</evidence>
<evidence type="ECO:0000256" key="10">
    <source>
        <dbReference type="ARBA" id="ARBA00023069"/>
    </source>
</evidence>
<feature type="domain" description="Dynein heavy chain tail" evidence="16">
    <location>
        <begin position="198"/>
        <end position="770"/>
    </location>
</feature>
<evidence type="ECO:0000259" key="16">
    <source>
        <dbReference type="Pfam" id="PF08385"/>
    </source>
</evidence>
<dbReference type="InterPro" id="IPR042222">
    <property type="entry name" value="Dynein_2_N"/>
</dbReference>
<keyword evidence="3" id="KW-0963">Cytoplasm</keyword>
<evidence type="ECO:0008006" key="19">
    <source>
        <dbReference type="Google" id="ProtNLM"/>
    </source>
</evidence>
<dbReference type="GO" id="GO:0051959">
    <property type="term" value="F:dynein light intermediate chain binding"/>
    <property type="evidence" value="ECO:0007669"/>
    <property type="project" value="InterPro"/>
</dbReference>
<keyword evidence="13" id="KW-0966">Cell projection</keyword>
<evidence type="ECO:0000256" key="6">
    <source>
        <dbReference type="ARBA" id="ARBA00022741"/>
    </source>
</evidence>
<keyword evidence="8" id="KW-0243">Dynein</keyword>
<evidence type="ECO:0000256" key="15">
    <source>
        <dbReference type="SAM" id="MobiDB-lite"/>
    </source>
</evidence>
<keyword evidence="5" id="KW-0677">Repeat</keyword>
<protein>
    <recommendedName>
        <fullName evidence="19">Dynein beta chain, ciliary-like</fullName>
    </recommendedName>
</protein>
<organism evidence="18">
    <name type="scientific">Clastoptera arizonana</name>
    <name type="common">Arizona spittle bug</name>
    <dbReference type="NCBI Taxonomy" id="38151"/>
    <lineage>
        <taxon>Eukaryota</taxon>
        <taxon>Metazoa</taxon>
        <taxon>Ecdysozoa</taxon>
        <taxon>Arthropoda</taxon>
        <taxon>Hexapoda</taxon>
        <taxon>Insecta</taxon>
        <taxon>Pterygota</taxon>
        <taxon>Neoptera</taxon>
        <taxon>Paraneoptera</taxon>
        <taxon>Hemiptera</taxon>
        <taxon>Auchenorrhyncha</taxon>
        <taxon>Cercopoidea</taxon>
        <taxon>Clastopteridae</taxon>
        <taxon>Clastoptera</taxon>
    </lineage>
</organism>
<dbReference type="Gene3D" id="3.20.180.20">
    <property type="entry name" value="Dynein heavy chain, N-terminal domain 2"/>
    <property type="match status" value="1"/>
</dbReference>
<evidence type="ECO:0000256" key="4">
    <source>
        <dbReference type="ARBA" id="ARBA00022701"/>
    </source>
</evidence>
<dbReference type="PANTHER" id="PTHR46532:SF11">
    <property type="entry name" value="DYNEIN AXONEMAL HEAVY CHAIN 12"/>
    <property type="match status" value="1"/>
</dbReference>
<proteinExistence type="inferred from homology"/>
<comment type="subcellular location">
    <subcellularLocation>
        <location evidence="1">Cytoplasm</location>
        <location evidence="1">Cytoskeleton</location>
        <location evidence="1">Cilium axoneme</location>
    </subcellularLocation>
</comment>
<evidence type="ECO:0000256" key="13">
    <source>
        <dbReference type="ARBA" id="ARBA00023273"/>
    </source>
</evidence>
<dbReference type="Pfam" id="PF08385">
    <property type="entry name" value="DHC_N1"/>
    <property type="match status" value="1"/>
</dbReference>
<dbReference type="PANTHER" id="PTHR46532">
    <property type="entry name" value="MALE FERTILITY FACTOR KL5"/>
    <property type="match status" value="1"/>
</dbReference>
<evidence type="ECO:0000256" key="11">
    <source>
        <dbReference type="ARBA" id="ARBA00023175"/>
    </source>
</evidence>
<evidence type="ECO:0000256" key="1">
    <source>
        <dbReference type="ARBA" id="ARBA00004430"/>
    </source>
</evidence>
<evidence type="ECO:0000256" key="2">
    <source>
        <dbReference type="ARBA" id="ARBA00008887"/>
    </source>
</evidence>
<dbReference type="Gene3D" id="1.20.140.100">
    <property type="entry name" value="Dynein heavy chain, N-terminal domain 2"/>
    <property type="match status" value="1"/>
</dbReference>
<dbReference type="Pfam" id="PF08393">
    <property type="entry name" value="DHC_N2"/>
    <property type="match status" value="1"/>
</dbReference>
<sequence length="1976" mass="230051">MSVVEEDAVESDPRLMFIYTCLTKSVKFKVEKWQKMMGNDVFKVMIMDFLSKSENNILLITLTSAGMLQPSTVFPAMSKTKSSYFIKKRPEPVTPENIRQVLIFGDVSPNPIENLAVCLEEVYMPLLSCPGNHKHWPAVVVTDVKRHMIDLRNLMYKIHGQISGQTLLPMPDGIAKVHQVEQQIITSGGKDVDLNLKSAIEGIIIKWVTQINDVVQEHASQVFKLFTYPIPQAEIDFWRFRVKNLKCIYNQLRDPRVKKMASILELTDSAYYPSFKNMFQSVISSLNEAKDIAKVMTPLEKYSNKVESLDFTEVSNYLPPLLHIVCLIWCNCKYYCISSKLVNLIKLICNLVIEQANKYLEPESLFQGEIQESNAKLVLVVKTINDFKETVENCRNRVLTMFPEGQEPIPWLFDPNLIFERLNAYLDRLIIIEGIFEIATEYYKLEKVEIGGLTGRNLGMKVSEIFDEFNTAYNVFASITYDPTDSQDISFLEDNQQYLEKVLDLDRRMAAICTLAFDQCHDCDSIFKMINVWGTMLDREIIKDEISPKYPHVIELLNEELDTIKVIYDKEVNFYKREGYITEDKNWPPVAGGILWIFKIRRRISHPFESFKFLENPITESPDALYALTKFDEMMTLLEWLEKDIFDKWVKEVPETCRISLNKTLLLVDPNDRVLSLNFDKELVAALREVRYLKLISKEGIPEDALLLHDSSETYFNYTFNLNLIIGWYNTIRQKSMPEEFLLVVEEVMIIDELIDEAQELLNWTSPDVWTCIEKIRDLVDVLAQRVLRAQANFKKIFELANTWKYIPLFQRKDNKKENLLAIYDAKEKVSKRYNELHTTGITIHKLLTENFRLFFNIPIREAPPPPILEEVEVDDFEGLLSPSQVKEEGIVEAVVEAATESAIESDVGVTDEETEILQVDDKVVLISSEDKERNEFVENVNDGAPVVADDLEPEAIAEIPIEELETEPQISQVNESRKSTLKEVVALKQIESPTKKEQKKSEEINEIPQKKAAKSKQQKSKGKKEKKKKKKKKTSQPPEDIIELTPSEELLQKIVIDDLKMEKWNTYLDMVDDNILKSLEAAIECSLAVFENEMDPEFTEAPLFEVSLELQGDYIAFVPSLDLNSENEETLYSLVYNLMDDIVHMGIIIPRVSNIRRSLTFMDVIVNYENIETMRLQTMNRVNEAATKAIDYAVIFYEEFCHLWLDDKKLFLQQFLKYGHNLSPEEEMLEGRVNEEGVLLLKENPPKLKQFQSQIDRYEELFKEVSKLKPQEVFFGWLSVNNKPFKQSLLNIVCQWGNMFKEHLSNHVINSLKELADFIEEADEGLSRPIVEGDYDGLISVMGYLMKVKDRQLVTDYMFEPLNEIIELLKGYDIDFPEETYVLLQDLPDRWNNTKKIAVAVKAGTMPLMQAEANTIRKRLILFEIRQNLYRDGFKKSAFYSWDCFEPYKVIDKYHNEVSELEDDMEKLIDQSSLFEVAVTEFKIVKYLRKELKMAKVLWDFILIIRAWINDWETTPWKKIDSETIDMELKKFAKEIRTLDKELRTWDIYAQLEATIKNMITALRAVTELQNPAIKDRHWKQLMETTKVKFVIDDRTVLSDLLALNLYKFEEEVKNIVDKSVKEMSMEKTLGELTHTWANMEFEYEVHPRTNCKVLKVSEELIEILEDNQVQLQNMMSSKFIAYFLEEVSDWQRKLSNADQVIHIWLEVQHTWMHLESIFIGSDDIRNQLPEDSKLFDHINKQFRVLLEDIAKTPNVVKATNKSNLYETLESLQSDLTKCEKALANYLEAKRLIYPRFYFVSSADLLDILSNGNQPEQVCRHLTKLYDSIAKLKFHTDQNNKNTKTARGMFAKDGEYVEFNSNCDCSGQVEKWLNNVTDSMRKSGRFYFSEAVVTYDEKPREQWVFDYPAQTALCGTQIWWTTEVNLAFSKLEEGYENALKDYQKKQITQLSTLISLLLADLTSGDRQKNYDHLYY</sequence>
<keyword evidence="11" id="KW-0505">Motor protein</keyword>
<keyword evidence="4" id="KW-0493">Microtubule</keyword>
<dbReference type="Gene3D" id="1.20.58.1120">
    <property type="match status" value="1"/>
</dbReference>
<dbReference type="FunFam" id="3.20.180.20:FF:000001">
    <property type="entry name" value="Dynein axonemal heavy chain 5"/>
    <property type="match status" value="1"/>
</dbReference>
<evidence type="ECO:0000256" key="9">
    <source>
        <dbReference type="ARBA" id="ARBA00023054"/>
    </source>
</evidence>
<reference evidence="18" key="1">
    <citation type="submission" date="2015-12" db="EMBL/GenBank/DDBJ databases">
        <title>De novo transcriptome assembly of four potential Pierce s Disease insect vectors from Arizona vineyards.</title>
        <authorList>
            <person name="Tassone E.E."/>
        </authorList>
    </citation>
    <scope>NUCLEOTIDE SEQUENCE</scope>
</reference>
<evidence type="ECO:0000256" key="14">
    <source>
        <dbReference type="SAM" id="Coils"/>
    </source>
</evidence>